<dbReference type="EMBL" id="KF158713">
    <property type="protein sequence ID" value="AGR56761.1"/>
    <property type="molecule type" value="Genomic_DNA"/>
</dbReference>
<dbReference type="SUPFAM" id="SSF57850">
    <property type="entry name" value="RING/U-box"/>
    <property type="match status" value="1"/>
</dbReference>
<keyword evidence="1" id="KW-0862">Zinc</keyword>
<dbReference type="RefSeq" id="YP_008378225.1">
    <property type="nucleotide sequence ID" value="NC_021923.1"/>
</dbReference>
<evidence type="ECO:0000259" key="3">
    <source>
        <dbReference type="PROSITE" id="PS50089"/>
    </source>
</evidence>
<feature type="domain" description="RING-type" evidence="3">
    <location>
        <begin position="201"/>
        <end position="246"/>
    </location>
</feature>
<keyword evidence="1" id="KW-0863">Zinc-finger</keyword>
<dbReference type="Proteomes" id="UP000203768">
    <property type="component" value="Segment"/>
</dbReference>
<evidence type="ECO:0000313" key="5">
    <source>
        <dbReference type="Proteomes" id="UP000203768"/>
    </source>
</evidence>
<keyword evidence="1" id="KW-0479">Metal-binding</keyword>
<feature type="compositionally biased region" description="Basic and acidic residues" evidence="2">
    <location>
        <begin position="10"/>
        <end position="26"/>
    </location>
</feature>
<evidence type="ECO:0000313" key="4">
    <source>
        <dbReference type="EMBL" id="AGR56761.1"/>
    </source>
</evidence>
<dbReference type="OrthoDB" id="14620at10239"/>
<organism evidence="4 5">
    <name type="scientific">Hemileuca sp. nucleopolyhedrovirus</name>
    <dbReference type="NCBI Taxonomy" id="1367203"/>
    <lineage>
        <taxon>Viruses</taxon>
        <taxon>Viruses incertae sedis</taxon>
        <taxon>Naldaviricetes</taxon>
        <taxon>Lefavirales</taxon>
        <taxon>Baculoviridae</taxon>
        <taxon>Alphabaculovirus</taxon>
        <taxon>Alphabaculovirus heleucae</taxon>
        <taxon>Hemileuca species nucleopolyhedrovirus</taxon>
    </lineage>
</organism>
<dbReference type="InterPro" id="IPR013083">
    <property type="entry name" value="Znf_RING/FYVE/PHD"/>
</dbReference>
<sequence>MAATIVHIMEEQESNHMERPQRHRETNDDDDNDDIKMISDFAIATDRFTSDRMVLTNPQTHYKIKCEAFKLVEQYYVQTFNEPIEKRLRFKEFDDQVVLTRDQCVHHLIHKINDIVQVFKLMKTMPKLRRNMYIFLPYYRQLRLILHYFKDDFCCRNIINDVLMTLDCLTMESNERLEIVKTLYKQLQVMMVFTEPVVYECNICHETSGEKHFLKQNECCGYNICNACYAKLWQHCKLYPVCPVCKTSFKSVSVVSKNYDHDDDVNNIS</sequence>
<dbReference type="Gene3D" id="3.30.40.10">
    <property type="entry name" value="Zinc/RING finger domain, C3HC4 (zinc finger)"/>
    <property type="match status" value="1"/>
</dbReference>
<evidence type="ECO:0000256" key="2">
    <source>
        <dbReference type="SAM" id="MobiDB-lite"/>
    </source>
</evidence>
<dbReference type="Pfam" id="PF05290">
    <property type="entry name" value="Baculo_IE-1"/>
    <property type="match status" value="1"/>
</dbReference>
<evidence type="ECO:0000256" key="1">
    <source>
        <dbReference type="PROSITE-ProRule" id="PRU00175"/>
    </source>
</evidence>
<accession>S5MJY8</accession>
<name>S5MJY8_9ABAC</name>
<feature type="region of interest" description="Disordered" evidence="2">
    <location>
        <begin position="10"/>
        <end position="31"/>
    </location>
</feature>
<dbReference type="GeneID" id="16489411"/>
<dbReference type="GO" id="GO:0008270">
    <property type="term" value="F:zinc ion binding"/>
    <property type="evidence" value="ECO:0007669"/>
    <property type="project" value="UniProtKB-KW"/>
</dbReference>
<gene>
    <name evidence="4" type="ORF">Hesp009</name>
</gene>
<reference evidence="4 5" key="1">
    <citation type="journal article" date="2013" name="Virus Genes">
        <title>The genome of a baculovirus isolated from Hemileuca sp. encodes a serpin ortholog.</title>
        <authorList>
            <person name="Rohrmann G.F."/>
            <person name="Erlandson M.A."/>
            <person name="Theilmann D.A."/>
        </authorList>
    </citation>
    <scope>NUCLEOTIDE SEQUENCE [LARGE SCALE GENOMIC DNA]</scope>
</reference>
<dbReference type="InterPro" id="IPR007954">
    <property type="entry name" value="Baculo_IE-1"/>
</dbReference>
<dbReference type="InterPro" id="IPR001841">
    <property type="entry name" value="Znf_RING"/>
</dbReference>
<keyword evidence="5" id="KW-1185">Reference proteome</keyword>
<dbReference type="KEGG" id="vg:16489411"/>
<dbReference type="PROSITE" id="PS50089">
    <property type="entry name" value="ZF_RING_2"/>
    <property type="match status" value="1"/>
</dbReference>
<proteinExistence type="predicted"/>
<protein>
    <submittedName>
        <fullName evidence="4">Exon0</fullName>
    </submittedName>
</protein>